<proteinExistence type="predicted"/>
<evidence type="ECO:0000256" key="1">
    <source>
        <dbReference type="SAM" id="MobiDB-lite"/>
    </source>
</evidence>
<keyword evidence="3" id="KW-1185">Reference proteome</keyword>
<dbReference type="EMBL" id="CAICTM010000179">
    <property type="protein sequence ID" value="CAB9503932.1"/>
    <property type="molecule type" value="Genomic_DNA"/>
</dbReference>
<evidence type="ECO:0000313" key="3">
    <source>
        <dbReference type="Proteomes" id="UP001153069"/>
    </source>
</evidence>
<gene>
    <name evidence="2" type="ORF">SEMRO_180_G078840.1</name>
</gene>
<name>A0A9N8DJP4_9STRA</name>
<protein>
    <submittedName>
        <fullName evidence="2">Uncharacterized protein</fullName>
    </submittedName>
</protein>
<dbReference type="AlphaFoldDB" id="A0A9N8DJP4"/>
<feature type="compositionally biased region" description="Polar residues" evidence="1">
    <location>
        <begin position="1"/>
        <end position="33"/>
    </location>
</feature>
<evidence type="ECO:0000313" key="2">
    <source>
        <dbReference type="EMBL" id="CAB9503932.1"/>
    </source>
</evidence>
<organism evidence="2 3">
    <name type="scientific">Seminavis robusta</name>
    <dbReference type="NCBI Taxonomy" id="568900"/>
    <lineage>
        <taxon>Eukaryota</taxon>
        <taxon>Sar</taxon>
        <taxon>Stramenopiles</taxon>
        <taxon>Ochrophyta</taxon>
        <taxon>Bacillariophyta</taxon>
        <taxon>Bacillariophyceae</taxon>
        <taxon>Bacillariophycidae</taxon>
        <taxon>Naviculales</taxon>
        <taxon>Naviculaceae</taxon>
        <taxon>Seminavis</taxon>
    </lineage>
</organism>
<feature type="region of interest" description="Disordered" evidence="1">
    <location>
        <begin position="1"/>
        <end position="50"/>
    </location>
</feature>
<accession>A0A9N8DJP4</accession>
<dbReference type="Proteomes" id="UP001153069">
    <property type="component" value="Unassembled WGS sequence"/>
</dbReference>
<sequence length="185" mass="20827">MSDNTAFTSESYHTSTFSAGSDQPQPGSSPTLEEQQEGLPEEIKRKTYPSSNLVSAEAELFEDLKEHSLEDSDKVIVVNEEGKTIWAMPTVFHKYVLQKFLQIVNKCSEEENPILARADIPLLVDKKTKRCRHYRLGTDEATTVIEISGRDLGRRDPAEAVRIPLSAIRRVCEKWGLKFEAEATS</sequence>
<reference evidence="2" key="1">
    <citation type="submission" date="2020-06" db="EMBL/GenBank/DDBJ databases">
        <authorList>
            <consortium name="Plant Systems Biology data submission"/>
        </authorList>
    </citation>
    <scope>NUCLEOTIDE SEQUENCE</scope>
    <source>
        <strain evidence="2">D6</strain>
    </source>
</reference>
<comment type="caution">
    <text evidence="2">The sequence shown here is derived from an EMBL/GenBank/DDBJ whole genome shotgun (WGS) entry which is preliminary data.</text>
</comment>